<accession>A0AAW2JGR1</accession>
<gene>
    <name evidence="2" type="ORF">Sradi_6928300</name>
</gene>
<comment type="caution">
    <text evidence="2">The sequence shown here is derived from an EMBL/GenBank/DDBJ whole genome shotgun (WGS) entry which is preliminary data.</text>
</comment>
<reference evidence="2" key="1">
    <citation type="submission" date="2020-06" db="EMBL/GenBank/DDBJ databases">
        <authorList>
            <person name="Li T."/>
            <person name="Hu X."/>
            <person name="Zhang T."/>
            <person name="Song X."/>
            <person name="Zhang H."/>
            <person name="Dai N."/>
            <person name="Sheng W."/>
            <person name="Hou X."/>
            <person name="Wei L."/>
        </authorList>
    </citation>
    <scope>NUCLEOTIDE SEQUENCE</scope>
    <source>
        <strain evidence="2">G02</strain>
        <tissue evidence="2">Leaf</tissue>
    </source>
</reference>
<dbReference type="AlphaFoldDB" id="A0AAW2JGR1"/>
<dbReference type="EMBL" id="JACGWJ010000292">
    <property type="protein sequence ID" value="KAL0293599.1"/>
    <property type="molecule type" value="Genomic_DNA"/>
</dbReference>
<feature type="region of interest" description="Disordered" evidence="1">
    <location>
        <begin position="43"/>
        <end position="64"/>
    </location>
</feature>
<evidence type="ECO:0000313" key="2">
    <source>
        <dbReference type="EMBL" id="KAL0293599.1"/>
    </source>
</evidence>
<sequence>MLPNSPKTLCSLTHSTHTDVTVSNAEFLSTQVDCLDGLHEDGGGSVLHTVPTPSPGQPTELTKTTNPAEIRQFLKGTHLASLVGTSILKNFMVWQLGS</sequence>
<proteinExistence type="predicted"/>
<protein>
    <submittedName>
        <fullName evidence="2">Uncharacterized protein</fullName>
    </submittedName>
</protein>
<name>A0AAW2JGR1_SESRA</name>
<organism evidence="2">
    <name type="scientific">Sesamum radiatum</name>
    <name type="common">Black benniseed</name>
    <dbReference type="NCBI Taxonomy" id="300843"/>
    <lineage>
        <taxon>Eukaryota</taxon>
        <taxon>Viridiplantae</taxon>
        <taxon>Streptophyta</taxon>
        <taxon>Embryophyta</taxon>
        <taxon>Tracheophyta</taxon>
        <taxon>Spermatophyta</taxon>
        <taxon>Magnoliopsida</taxon>
        <taxon>eudicotyledons</taxon>
        <taxon>Gunneridae</taxon>
        <taxon>Pentapetalae</taxon>
        <taxon>asterids</taxon>
        <taxon>lamiids</taxon>
        <taxon>Lamiales</taxon>
        <taxon>Pedaliaceae</taxon>
        <taxon>Sesamum</taxon>
    </lineage>
</organism>
<evidence type="ECO:0000256" key="1">
    <source>
        <dbReference type="SAM" id="MobiDB-lite"/>
    </source>
</evidence>
<reference evidence="2" key="2">
    <citation type="journal article" date="2024" name="Plant">
        <title>Genomic evolution and insights into agronomic trait innovations of Sesamum species.</title>
        <authorList>
            <person name="Miao H."/>
            <person name="Wang L."/>
            <person name="Qu L."/>
            <person name="Liu H."/>
            <person name="Sun Y."/>
            <person name="Le M."/>
            <person name="Wang Q."/>
            <person name="Wei S."/>
            <person name="Zheng Y."/>
            <person name="Lin W."/>
            <person name="Duan Y."/>
            <person name="Cao H."/>
            <person name="Xiong S."/>
            <person name="Wang X."/>
            <person name="Wei L."/>
            <person name="Li C."/>
            <person name="Ma Q."/>
            <person name="Ju M."/>
            <person name="Zhao R."/>
            <person name="Li G."/>
            <person name="Mu C."/>
            <person name="Tian Q."/>
            <person name="Mei H."/>
            <person name="Zhang T."/>
            <person name="Gao T."/>
            <person name="Zhang H."/>
        </authorList>
    </citation>
    <scope>NUCLEOTIDE SEQUENCE</scope>
    <source>
        <strain evidence="2">G02</strain>
    </source>
</reference>